<dbReference type="Gene3D" id="3.40.50.620">
    <property type="entry name" value="HUPs"/>
    <property type="match status" value="1"/>
</dbReference>
<evidence type="ECO:0000313" key="2">
    <source>
        <dbReference type="EMBL" id="NAS12919.1"/>
    </source>
</evidence>
<protein>
    <submittedName>
        <fullName evidence="2">DUF3440 domain-containing protein</fullName>
    </submittedName>
</protein>
<feature type="domain" description="Phosphoadenosine phosphosulphate reductase" evidence="1">
    <location>
        <begin position="28"/>
        <end position="230"/>
    </location>
</feature>
<dbReference type="InterPro" id="IPR002500">
    <property type="entry name" value="PAPS_reduct_dom"/>
</dbReference>
<organism evidence="2 3">
    <name type="scientific">Poritiphilus flavus</name>
    <dbReference type="NCBI Taxonomy" id="2697053"/>
    <lineage>
        <taxon>Bacteria</taxon>
        <taxon>Pseudomonadati</taxon>
        <taxon>Bacteroidota</taxon>
        <taxon>Flavobacteriia</taxon>
        <taxon>Flavobacteriales</taxon>
        <taxon>Flavobacteriaceae</taxon>
        <taxon>Poritiphilus</taxon>
    </lineage>
</organism>
<comment type="caution">
    <text evidence="2">The sequence shown here is derived from an EMBL/GenBank/DDBJ whole genome shotgun (WGS) entry which is preliminary data.</text>
</comment>
<dbReference type="AlphaFoldDB" id="A0A6L9EF50"/>
<dbReference type="InterPro" id="IPR014729">
    <property type="entry name" value="Rossmann-like_a/b/a_fold"/>
</dbReference>
<accession>A0A6L9EF50</accession>
<evidence type="ECO:0000313" key="3">
    <source>
        <dbReference type="Proteomes" id="UP000475249"/>
    </source>
</evidence>
<proteinExistence type="predicted"/>
<dbReference type="RefSeq" id="WP_161435969.1">
    <property type="nucleotide sequence ID" value="NZ_WXYO01000006.1"/>
</dbReference>
<dbReference type="Pfam" id="PF11922">
    <property type="entry name" value="DUF3440"/>
    <property type="match status" value="2"/>
</dbReference>
<name>A0A6L9EF50_9FLAO</name>
<reference evidence="2 3" key="1">
    <citation type="submission" date="2020-01" db="EMBL/GenBank/DDBJ databases">
        <title>Bacteria diversity of Porities sp.</title>
        <authorList>
            <person name="Wang G."/>
        </authorList>
    </citation>
    <scope>NUCLEOTIDE SEQUENCE [LARGE SCALE GENOMIC DNA]</scope>
    <source>
        <strain evidence="2 3">R33</strain>
    </source>
</reference>
<dbReference type="Pfam" id="PF01507">
    <property type="entry name" value="PAPS_reduct"/>
    <property type="match status" value="1"/>
</dbReference>
<dbReference type="GO" id="GO:0071453">
    <property type="term" value="P:cellular response to oxygen levels"/>
    <property type="evidence" value="ECO:0007669"/>
    <property type="project" value="TreeGrafter"/>
</dbReference>
<dbReference type="EMBL" id="WXYO01000006">
    <property type="protein sequence ID" value="NAS12919.1"/>
    <property type="molecule type" value="Genomic_DNA"/>
</dbReference>
<gene>
    <name evidence="2" type="ORF">GTQ38_12950</name>
</gene>
<sequence>MPKQYSNDNVYIAAKRRIQEVFRIFPKVYLAFSGGKDSTVLLHLTIQIARSLKRLPLDVLFIDLEGQYDVTIKHIEEVALNSKEINLHWVCLPLNLRNAVSVFQPHWRCWDPERSESWIRPMPQYPQVISDIEHYPFFRYGMEFEDFAYKWGQWYSGGSLSTGLLGIRADESLNRFISVTSSEWSGNNWMSKATNYLVFSYPIYDWKTEDIWRYVGRQNIPYNRLYDHFYLCGLSIHKMRICQPYGDDQRQSLEYFHEIEPETWNRIVARVNGVNFGAIYSKTSVLGRRKTLLPEGLTWKKYTQILLLSMPEITRKHYNEKIKTFLGWWREKGYPPELIPDQASPKLENSGRQPSWRRICKCIIKNDWWCRSLGFCQTKNTYEKLYAKKKSA</sequence>
<evidence type="ECO:0000259" key="1">
    <source>
        <dbReference type="Pfam" id="PF01507"/>
    </source>
</evidence>
<dbReference type="GO" id="GO:0003824">
    <property type="term" value="F:catalytic activity"/>
    <property type="evidence" value="ECO:0007669"/>
    <property type="project" value="InterPro"/>
</dbReference>
<dbReference type="PANTHER" id="PTHR30083">
    <property type="entry name" value="TRANSCRIPTIONAL REGULATOR-RELATED"/>
    <property type="match status" value="1"/>
</dbReference>
<dbReference type="PANTHER" id="PTHR30083:SF0">
    <property type="entry name" value="3'-PHOSPHOADENOSINE 5'-PHOSPHOSULFATE SULFOTRANSFERASE (PAPS REDUCTASE)_FAD SYNTHETASE"/>
    <property type="match status" value="1"/>
</dbReference>
<dbReference type="Proteomes" id="UP000475249">
    <property type="component" value="Unassembled WGS sequence"/>
</dbReference>
<dbReference type="SUPFAM" id="SSF52402">
    <property type="entry name" value="Adenine nucleotide alpha hydrolases-like"/>
    <property type="match status" value="1"/>
</dbReference>
<dbReference type="InterPro" id="IPR021845">
    <property type="entry name" value="DUF3440"/>
</dbReference>
<keyword evidence="3" id="KW-1185">Reference proteome</keyword>